<accession>A0A4D6HMD1</accession>
<dbReference type="AlphaFoldDB" id="A0A4D6HMD1"/>
<dbReference type="KEGG" id="nbg:DV706_09845"/>
<dbReference type="GeneID" id="39851556"/>
<protein>
    <submittedName>
        <fullName evidence="1">Rubrerythrin-like domain-containing protein</fullName>
    </submittedName>
</protein>
<proteinExistence type="predicted"/>
<name>A0A4D6HMD1_9EURY</name>
<dbReference type="RefSeq" id="WP_006064798.1">
    <property type="nucleotide sequence ID" value="NZ_CP031305.1"/>
</dbReference>
<gene>
    <name evidence="1" type="ORF">DV706_09845</name>
</gene>
<reference evidence="1 2" key="1">
    <citation type="journal article" date="2019" name="Nat. Commun.">
        <title>A new type of DNA phosphorothioation-based antiviral system in archaea.</title>
        <authorList>
            <person name="Xiong L."/>
            <person name="Liu S."/>
            <person name="Chen S."/>
            <person name="Xiao Y."/>
            <person name="Zhu B."/>
            <person name="Gao Y."/>
            <person name="Zhang Y."/>
            <person name="Chen B."/>
            <person name="Luo J."/>
            <person name="Deng Z."/>
            <person name="Chen X."/>
            <person name="Wang L."/>
            <person name="Chen S."/>
        </authorList>
    </citation>
    <scope>NUCLEOTIDE SEQUENCE [LARGE SCALE GENOMIC DNA]</scope>
    <source>
        <strain evidence="1 2">JCM 10635</strain>
    </source>
</reference>
<organism evidence="1 2">
    <name type="scientific">Natronorubrum bangense</name>
    <dbReference type="NCBI Taxonomy" id="61858"/>
    <lineage>
        <taxon>Archaea</taxon>
        <taxon>Methanobacteriati</taxon>
        <taxon>Methanobacteriota</taxon>
        <taxon>Stenosarchaea group</taxon>
        <taxon>Halobacteria</taxon>
        <taxon>Halobacteriales</taxon>
        <taxon>Natrialbaceae</taxon>
        <taxon>Natronorubrum</taxon>
    </lineage>
</organism>
<evidence type="ECO:0000313" key="2">
    <source>
        <dbReference type="Proteomes" id="UP000296822"/>
    </source>
</evidence>
<sequence length="48" mass="5340">MKRYESRYECRDCATEVHPVSYRANCPDCGGPLHSTATRYRGGEATGS</sequence>
<dbReference type="InterPro" id="IPR055553">
    <property type="entry name" value="DUF7129"/>
</dbReference>
<dbReference type="Proteomes" id="UP000296822">
    <property type="component" value="Chromosome"/>
</dbReference>
<evidence type="ECO:0000313" key="1">
    <source>
        <dbReference type="EMBL" id="QCC54741.1"/>
    </source>
</evidence>
<dbReference type="NCBIfam" id="NF033497">
    <property type="entry name" value="rubre_like_arch"/>
    <property type="match status" value="1"/>
</dbReference>
<dbReference type="EMBL" id="CP031305">
    <property type="protein sequence ID" value="QCC54741.1"/>
    <property type="molecule type" value="Genomic_DNA"/>
</dbReference>